<keyword evidence="8" id="KW-0804">Transcription</keyword>
<dbReference type="Pfam" id="PF18264">
    <property type="entry name" value="preSET_CXC"/>
    <property type="match status" value="1"/>
</dbReference>
<evidence type="ECO:0000256" key="3">
    <source>
        <dbReference type="ARBA" id="ARBA00018898"/>
    </source>
</evidence>
<evidence type="ECO:0000256" key="4">
    <source>
        <dbReference type="ARBA" id="ARBA00022603"/>
    </source>
</evidence>
<dbReference type="InterPro" id="IPR001214">
    <property type="entry name" value="SET_dom"/>
</dbReference>
<organism evidence="13 14">
    <name type="scientific">Trichinella pseudospiralis</name>
    <name type="common">Parasitic roundworm</name>
    <dbReference type="NCBI Taxonomy" id="6337"/>
    <lineage>
        <taxon>Eukaryota</taxon>
        <taxon>Metazoa</taxon>
        <taxon>Ecdysozoa</taxon>
        <taxon>Nematoda</taxon>
        <taxon>Enoplea</taxon>
        <taxon>Dorylaimia</taxon>
        <taxon>Trichinellida</taxon>
        <taxon>Trichinellidae</taxon>
        <taxon>Trichinella</taxon>
    </lineage>
</organism>
<evidence type="ECO:0000256" key="5">
    <source>
        <dbReference type="ARBA" id="ARBA00022679"/>
    </source>
</evidence>
<dbReference type="InterPro" id="IPR015362">
    <property type="entry name" value="WIBG_mago-bd"/>
</dbReference>
<evidence type="ECO:0000256" key="7">
    <source>
        <dbReference type="ARBA" id="ARBA00023015"/>
    </source>
</evidence>
<dbReference type="EC" id="2.1.1.356" evidence="2"/>
<dbReference type="SMART" id="SM00317">
    <property type="entry name" value="SET"/>
    <property type="match status" value="1"/>
</dbReference>
<dbReference type="Gene3D" id="2.170.270.10">
    <property type="entry name" value="SET domain"/>
    <property type="match status" value="1"/>
</dbReference>
<dbReference type="GO" id="GO:0003682">
    <property type="term" value="F:chromatin binding"/>
    <property type="evidence" value="ECO:0007669"/>
    <property type="project" value="TreeGrafter"/>
</dbReference>
<evidence type="ECO:0000256" key="9">
    <source>
        <dbReference type="ARBA" id="ARBA00048568"/>
    </source>
</evidence>
<name>A0A0V1EZ34_TRIPS</name>
<comment type="catalytic activity">
    <reaction evidence="9">
        <text>L-lysyl(27)-[histone H3] + 3 S-adenosyl-L-methionine = N(6),N(6),N(6)-trimethyl-L-lysyl(27)-[histone H3] + 3 S-adenosyl-L-homocysteine + 3 H(+)</text>
        <dbReference type="Rhea" id="RHEA:60292"/>
        <dbReference type="Rhea" id="RHEA-COMP:15535"/>
        <dbReference type="Rhea" id="RHEA-COMP:15548"/>
        <dbReference type="ChEBI" id="CHEBI:15378"/>
        <dbReference type="ChEBI" id="CHEBI:29969"/>
        <dbReference type="ChEBI" id="CHEBI:57856"/>
        <dbReference type="ChEBI" id="CHEBI:59789"/>
        <dbReference type="ChEBI" id="CHEBI:61961"/>
        <dbReference type="EC" id="2.1.1.356"/>
    </reaction>
</comment>
<dbReference type="SMART" id="SM01273">
    <property type="entry name" value="Mago-bind"/>
    <property type="match status" value="1"/>
</dbReference>
<dbReference type="SUPFAM" id="SSF82199">
    <property type="entry name" value="SET domain"/>
    <property type="match status" value="1"/>
</dbReference>
<feature type="domain" description="SET" evidence="11">
    <location>
        <begin position="725"/>
        <end position="840"/>
    </location>
</feature>
<accession>A0A0V1EZ34</accession>
<dbReference type="EMBL" id="JYDR01000003">
    <property type="protein sequence ID" value="KRY78917.1"/>
    <property type="molecule type" value="Genomic_DNA"/>
</dbReference>
<dbReference type="PANTHER" id="PTHR45747">
    <property type="entry name" value="HISTONE-LYSINE N-METHYLTRANSFERASE E(Z)"/>
    <property type="match status" value="1"/>
</dbReference>
<dbReference type="InterPro" id="IPR026489">
    <property type="entry name" value="CXC_dom"/>
</dbReference>
<evidence type="ECO:0000259" key="12">
    <source>
        <dbReference type="PROSITE" id="PS51633"/>
    </source>
</evidence>
<proteinExistence type="inferred from homology"/>
<dbReference type="InterPro" id="IPR046341">
    <property type="entry name" value="SET_dom_sf"/>
</dbReference>
<dbReference type="GO" id="GO:0035098">
    <property type="term" value="C:ESC/E(Z) complex"/>
    <property type="evidence" value="ECO:0007669"/>
    <property type="project" value="TreeGrafter"/>
</dbReference>
<keyword evidence="6" id="KW-0949">S-adenosyl-L-methionine</keyword>
<reference evidence="13 14" key="1">
    <citation type="submission" date="2015-01" db="EMBL/GenBank/DDBJ databases">
        <title>Evolution of Trichinella species and genotypes.</title>
        <authorList>
            <person name="Korhonen P.K."/>
            <person name="Edoardo P."/>
            <person name="Giuseppe L.R."/>
            <person name="Gasser R.B."/>
        </authorList>
    </citation>
    <scope>NUCLEOTIDE SEQUENCE [LARGE SCALE GENOMIC DNA]</scope>
    <source>
        <strain evidence="13">ISS13</strain>
    </source>
</reference>
<dbReference type="GO" id="GO:0032259">
    <property type="term" value="P:methylation"/>
    <property type="evidence" value="ECO:0007669"/>
    <property type="project" value="UniProtKB-KW"/>
</dbReference>
<evidence type="ECO:0000313" key="14">
    <source>
        <dbReference type="Proteomes" id="UP000054632"/>
    </source>
</evidence>
<dbReference type="Proteomes" id="UP000054632">
    <property type="component" value="Unassembled WGS sequence"/>
</dbReference>
<comment type="similarity">
    <text evidence="1">Belongs to the pym family.</text>
</comment>
<keyword evidence="7" id="KW-0805">Transcription regulation</keyword>
<dbReference type="PANTHER" id="PTHR45747:SF4">
    <property type="entry name" value="HISTONE-LYSINE N-METHYLTRANSFERASE E(Z)"/>
    <property type="match status" value="1"/>
</dbReference>
<gene>
    <name evidence="13" type="primary">E(z)</name>
    <name evidence="13" type="ORF">T4A_12419</name>
</gene>
<dbReference type="AlphaFoldDB" id="A0A0V1EZ34"/>
<protein>
    <recommendedName>
        <fullName evidence="3">Partner of Y14 and mago</fullName>
        <ecNumber evidence="2">2.1.1.356</ecNumber>
    </recommendedName>
</protein>
<evidence type="ECO:0000256" key="6">
    <source>
        <dbReference type="ARBA" id="ARBA00022691"/>
    </source>
</evidence>
<feature type="domain" description="CXC" evidence="12">
    <location>
        <begin position="619"/>
        <end position="723"/>
    </location>
</feature>
<comment type="caution">
    <text evidence="13">The sequence shown here is derived from an EMBL/GenBank/DDBJ whole genome shotgun (WGS) entry which is preliminary data.</text>
</comment>
<keyword evidence="4 13" id="KW-0489">Methyltransferase</keyword>
<sequence>LLLKIIKTVFIVLFLYFTCCIKLLKMSRRRVVGKDGKWYIPPSQRSDGTWRPAVQVKPGYIPSEELPKYVCKGRREADERSRYPVGLPDELKSPNSKPMNTQRQSLASIMEKIEKQKFNVGVSEMPLPPPPKIEDLDAMKKKLKNLRKKLRDIHALERKIESGELTKIEKTQKQKLEMRPTFEDQIKQLERDIGGLSIKPSLAKVHFIVAAIVFLLNYRIQNMDILYSRKRLVGRTRVEKSAEGSPTLVETKMMMDIYGEIINDYRQPVSNAKVNDFDMSNYEAMVHDLWKDSQRMPYTNEDRVSLVDVDTVSCFNEKSENPSISYNLFVIKIDEKTNSHTKNWMMIPKNFLGRPCYDLRTLRDDQQEQNHHRFLPDFAFYKLVLKASEVFYNEDVAEQWSGELILPNDRLFTIIHHLFPHKLSANNLKELFIHIFCMLNEKKGNKKLQHLNDRESIFVKAFCPICFQFCCTTHGESLVDPMYVQNYNPKLNKKQKAKDPCGKFCYLKSLEKNTVRVLRHNSLKSRASKVKLEWTAEREEMLRALESLFGLNSCHIAECLNTPYCAEVYTRIVKSEGVVSAARKVEEENWKIPEIPKKMFKSEAYSTRSCVNSKVLYSSGSSDSDSDWDSDGEGMEAYKPCYCRGRCRDNSNCSCNEREYCEKYCRCSDNCSKRYLGCNCKGVCHRKVCLCMKNNRECDPTLCKNCGGNQLLICKNDFMQNGIRRRLYVCESNVHGLGLFTTEDIVAGDFICEYRGEILTKAEAQRRGKIYDSRGMSFLFMLNTDFDLDATRFGSVARFINHSKIPNCVPQVKMVLGSHRIAFYATRNIEANEELFFNYGVLPECVKLLLERLS</sequence>
<evidence type="ECO:0000313" key="13">
    <source>
        <dbReference type="EMBL" id="KRY78917.1"/>
    </source>
</evidence>
<evidence type="ECO:0000256" key="10">
    <source>
        <dbReference type="SAM" id="MobiDB-lite"/>
    </source>
</evidence>
<feature type="non-terminal residue" evidence="13">
    <location>
        <position position="1"/>
    </location>
</feature>
<feature type="region of interest" description="Disordered" evidence="10">
    <location>
        <begin position="75"/>
        <end position="101"/>
    </location>
</feature>
<dbReference type="InterPro" id="IPR041355">
    <property type="entry name" value="Pre-SET_CXC"/>
</dbReference>
<dbReference type="SUPFAM" id="SSF101931">
    <property type="entry name" value="Pym (Within the bgcn gene intron protein, WIBG), N-terminal domain"/>
    <property type="match status" value="1"/>
</dbReference>
<dbReference type="PROSITE" id="PS50280">
    <property type="entry name" value="SET"/>
    <property type="match status" value="1"/>
</dbReference>
<keyword evidence="5 13" id="KW-0808">Transferase</keyword>
<dbReference type="PROSITE" id="PS51633">
    <property type="entry name" value="CXC"/>
    <property type="match status" value="1"/>
</dbReference>
<evidence type="ECO:0000256" key="2">
    <source>
        <dbReference type="ARBA" id="ARBA00012186"/>
    </source>
</evidence>
<dbReference type="Pfam" id="PF00856">
    <property type="entry name" value="SET"/>
    <property type="match status" value="1"/>
</dbReference>
<dbReference type="Pfam" id="PF09282">
    <property type="entry name" value="Mago-bind"/>
    <property type="match status" value="1"/>
</dbReference>
<evidence type="ECO:0000256" key="8">
    <source>
        <dbReference type="ARBA" id="ARBA00023163"/>
    </source>
</evidence>
<dbReference type="InterPro" id="IPR045318">
    <property type="entry name" value="EZH1/2-like"/>
</dbReference>
<dbReference type="GO" id="GO:0031507">
    <property type="term" value="P:heterochromatin formation"/>
    <property type="evidence" value="ECO:0007669"/>
    <property type="project" value="TreeGrafter"/>
</dbReference>
<dbReference type="GO" id="GO:0140951">
    <property type="term" value="F:histone H3K27 trimethyltransferase activity"/>
    <property type="evidence" value="ECO:0007669"/>
    <property type="project" value="UniProtKB-EC"/>
</dbReference>
<evidence type="ECO:0000256" key="1">
    <source>
        <dbReference type="ARBA" id="ARBA00009394"/>
    </source>
</evidence>
<evidence type="ECO:0000259" key="11">
    <source>
        <dbReference type="PROSITE" id="PS50280"/>
    </source>
</evidence>
<dbReference type="InterPro" id="IPR036348">
    <property type="entry name" value="WIBG_N_sf"/>
</dbReference>